<dbReference type="PANTHER" id="PTHR11261">
    <property type="entry name" value="INTERPHOTORECEPTOR RETINOID-BINDING PROTEIN"/>
    <property type="match status" value="1"/>
</dbReference>
<dbReference type="Gene3D" id="3.30.750.44">
    <property type="match status" value="1"/>
</dbReference>
<dbReference type="GO" id="GO:0006508">
    <property type="term" value="P:proteolysis"/>
    <property type="evidence" value="ECO:0007669"/>
    <property type="project" value="InterPro"/>
</dbReference>
<dbReference type="SUPFAM" id="SSF52096">
    <property type="entry name" value="ClpP/crotonase"/>
    <property type="match status" value="1"/>
</dbReference>
<dbReference type="RefSeq" id="WP_156328521.1">
    <property type="nucleotide sequence ID" value="NZ_CACRSW010000004.1"/>
</dbReference>
<dbReference type="PANTHER" id="PTHR11261:SF3">
    <property type="entry name" value="RETINOL-BINDING PROTEIN 3"/>
    <property type="match status" value="1"/>
</dbReference>
<dbReference type="SMART" id="SM00245">
    <property type="entry name" value="TSPc"/>
    <property type="match status" value="1"/>
</dbReference>
<protein>
    <submittedName>
        <fullName evidence="2">Peptidase family S41</fullName>
    </submittedName>
</protein>
<reference evidence="2" key="1">
    <citation type="submission" date="2019-11" db="EMBL/GenBank/DDBJ databases">
        <authorList>
            <person name="Feng L."/>
        </authorList>
    </citation>
    <scope>NUCLEOTIDE SEQUENCE</scope>
    <source>
        <strain evidence="2">AvaginalisLFYP127</strain>
    </source>
</reference>
<proteinExistence type="predicted"/>
<evidence type="ECO:0000259" key="1">
    <source>
        <dbReference type="SMART" id="SM00245"/>
    </source>
</evidence>
<sequence length="441" mass="51745">MKKRRLFPFAIISLLLILAFLNFTSPKNAEKINLPSLEEKKMRDLTKDKYIEDFEFAYNILETYYPYFDINKKINNIDWLGKKDTFKKYIENSKNDVDFGLRMNKILYELNNDHTQIIDQNQAVEMYITYYKMPENDWRHYISHVYEKENVRRRYNLDNKKINDYLKYNQYETKAKINKNNNILGKATENSNEIRTDNIEAKDINDKIGYLKINSMVNYDYSNYDQKKLKTYLKKVKNKKALVIDIRGNTGGDSRYWQDFLLPQIIDKPYSTSYYSFIKKGDLNKKVISQEKYKEGVSEFLNASNFSNDTKEILSKFDYYTNYPAKISPSEDSIKFKGHIYLLIDSSVFSSAEMLASFCKETKLATIVGSQSKGDGIGTDPLQIDLPNSGYVLRFPKEIGLTESGYINEIEKTNPDINIDSNRFDEIQDQPIIQKIIEIEG</sequence>
<name>A0A6N2RKB0_9FIRM</name>
<dbReference type="InterPro" id="IPR029045">
    <property type="entry name" value="ClpP/crotonase-like_dom_sf"/>
</dbReference>
<dbReference type="AlphaFoldDB" id="A0A6N2RKB0"/>
<evidence type="ECO:0000313" key="2">
    <source>
        <dbReference type="EMBL" id="VYS80070.1"/>
    </source>
</evidence>
<dbReference type="EMBL" id="CACRSW010000004">
    <property type="protein sequence ID" value="VYS80070.1"/>
    <property type="molecule type" value="Genomic_DNA"/>
</dbReference>
<dbReference type="Gene3D" id="3.90.226.10">
    <property type="entry name" value="2-enoyl-CoA Hydratase, Chain A, domain 1"/>
    <property type="match status" value="1"/>
</dbReference>
<organism evidence="2">
    <name type="scientific">Anaerococcus vaginalis</name>
    <dbReference type="NCBI Taxonomy" id="33037"/>
    <lineage>
        <taxon>Bacteria</taxon>
        <taxon>Bacillati</taxon>
        <taxon>Bacillota</taxon>
        <taxon>Tissierellia</taxon>
        <taxon>Tissierellales</taxon>
        <taxon>Peptoniphilaceae</taxon>
        <taxon>Anaerococcus</taxon>
    </lineage>
</organism>
<dbReference type="InterPro" id="IPR005151">
    <property type="entry name" value="Tail-specific_protease"/>
</dbReference>
<accession>A0A6N2RKB0</accession>
<feature type="domain" description="Tail specific protease" evidence="1">
    <location>
        <begin position="180"/>
        <end position="420"/>
    </location>
</feature>
<dbReference type="Pfam" id="PF03572">
    <property type="entry name" value="Peptidase_S41"/>
    <property type="match status" value="1"/>
</dbReference>
<dbReference type="GO" id="GO:0008236">
    <property type="term" value="F:serine-type peptidase activity"/>
    <property type="evidence" value="ECO:0007669"/>
    <property type="project" value="InterPro"/>
</dbReference>
<gene>
    <name evidence="2" type="ORF">AVLFYP127_01386</name>
</gene>